<gene>
    <name evidence="1" type="ORF">B1A_03085</name>
</gene>
<accession>T1BW52</accession>
<name>T1BW52_9ZZZZ</name>
<evidence type="ECO:0000313" key="1">
    <source>
        <dbReference type="EMBL" id="EQD77176.1"/>
    </source>
</evidence>
<reference evidence="1" key="1">
    <citation type="submission" date="2013-08" db="EMBL/GenBank/DDBJ databases">
        <authorList>
            <person name="Mendez C."/>
            <person name="Richter M."/>
            <person name="Ferrer M."/>
            <person name="Sanchez J."/>
        </authorList>
    </citation>
    <scope>NUCLEOTIDE SEQUENCE</scope>
</reference>
<protein>
    <submittedName>
        <fullName evidence="1">Creatininase</fullName>
    </submittedName>
</protein>
<reference evidence="1" key="2">
    <citation type="journal article" date="2014" name="ISME J.">
        <title>Microbial stratification in low pH oxic and suboxic macroscopic growths along an acid mine drainage.</title>
        <authorList>
            <person name="Mendez-Garcia C."/>
            <person name="Mesa V."/>
            <person name="Sprenger R.R."/>
            <person name="Richter M."/>
            <person name="Diez M.S."/>
            <person name="Solano J."/>
            <person name="Bargiela R."/>
            <person name="Golyshina O.V."/>
            <person name="Manteca A."/>
            <person name="Ramos J.L."/>
            <person name="Gallego J.R."/>
            <person name="Llorente I."/>
            <person name="Martins Dos Santos V.A."/>
            <person name="Jensen O.N."/>
            <person name="Pelaez A.I."/>
            <person name="Sanchez J."/>
            <person name="Ferrer M."/>
        </authorList>
    </citation>
    <scope>NUCLEOTIDE SEQUENCE</scope>
</reference>
<dbReference type="EMBL" id="AUZX01002267">
    <property type="protein sequence ID" value="EQD77176.1"/>
    <property type="molecule type" value="Genomic_DNA"/>
</dbReference>
<sequence length="304" mass="35661">SFGIMKSIGYNPYPFFFNESGAHWLPAKTSYDYYRKQENNVLKVWSNTDRFYKKVLRNMEILDKKAIEKKADTYPIQLFIFPVYLISALPFIKKYEISDVLMGNEFDDPLAMESYNGITHYYGVFDQTWEFAEFFTEFMQGKGFHSSLWSIVYPVFGSMIENMLIKKFPDLYALQRSCHSCRSVKGKIIPCGKCTKCLGVRMFIENAGGDPSKILYKNDNKSLINEVEQSRIRLDPDEVKYLKAFIQNSKRENNHVGGVHLMPGEKEHFSRTPEPYMKEFQNFFKDWSNGLWEMHGNQWVKLEG</sequence>
<feature type="non-terminal residue" evidence="1">
    <location>
        <position position="1"/>
    </location>
</feature>
<proteinExistence type="predicted"/>
<comment type="caution">
    <text evidence="1">The sequence shown here is derived from an EMBL/GenBank/DDBJ whole genome shotgun (WGS) entry which is preliminary data.</text>
</comment>
<dbReference type="AlphaFoldDB" id="T1BW52"/>
<organism evidence="1">
    <name type="scientific">mine drainage metagenome</name>
    <dbReference type="NCBI Taxonomy" id="410659"/>
    <lineage>
        <taxon>unclassified sequences</taxon>
        <taxon>metagenomes</taxon>
        <taxon>ecological metagenomes</taxon>
    </lineage>
</organism>